<reference evidence="6" key="1">
    <citation type="submission" date="2016-11" db="EMBL/GenBank/DDBJ databases">
        <authorList>
            <person name="Varghese N."/>
            <person name="Submissions S."/>
        </authorList>
    </citation>
    <scope>NUCLEOTIDE SEQUENCE [LARGE SCALE GENOMIC DNA]</scope>
    <source>
        <strain evidence="6">DSM 17957</strain>
    </source>
</reference>
<gene>
    <name evidence="5" type="ORF">SAMN02745975_01181</name>
</gene>
<dbReference type="EMBL" id="FQZV01000013">
    <property type="protein sequence ID" value="SHJ05229.1"/>
    <property type="molecule type" value="Genomic_DNA"/>
</dbReference>
<dbReference type="InterPro" id="IPR013078">
    <property type="entry name" value="His_Pase_superF_clade-1"/>
</dbReference>
<dbReference type="InterPro" id="IPR001345">
    <property type="entry name" value="PG/BPGM_mutase_AS"/>
</dbReference>
<sequence length="195" mass="22814">MELILVRHGETQLNYQKKYCGWSDSCLTEEGLLQAKRAADKLREETIQHIYCSDLKRTVQTAERINAYHHVGLTQSKELRELNFGKWEELTYRDIKEQYPKEAADWEADWLNYAVPEGESLVIMYRRIIEAIEKIVKEHQNKRILIVSHAGCIRATLAHYIGSGIEDYWKYKVDHCGITRIEIVDNYAVLTALNQ</sequence>
<dbReference type="GO" id="GO:0005829">
    <property type="term" value="C:cytosol"/>
    <property type="evidence" value="ECO:0007669"/>
    <property type="project" value="TreeGrafter"/>
</dbReference>
<dbReference type="GO" id="GO:0043755">
    <property type="term" value="F:alpha-ribazole phosphatase activity"/>
    <property type="evidence" value="ECO:0007669"/>
    <property type="project" value="UniProtKB-UniRule"/>
</dbReference>
<evidence type="ECO:0000256" key="1">
    <source>
        <dbReference type="ARBA" id="ARBA00022801"/>
    </source>
</evidence>
<keyword evidence="6" id="KW-1185">Reference proteome</keyword>
<feature type="binding site" evidence="4">
    <location>
        <begin position="7"/>
        <end position="14"/>
    </location>
    <ligand>
        <name>substrate</name>
    </ligand>
</feature>
<dbReference type="SMART" id="SM00855">
    <property type="entry name" value="PGAM"/>
    <property type="match status" value="1"/>
</dbReference>
<evidence type="ECO:0000256" key="2">
    <source>
        <dbReference type="NCBIfam" id="TIGR03162"/>
    </source>
</evidence>
<dbReference type="EC" id="3.1.3.73" evidence="2"/>
<dbReference type="GO" id="GO:0043456">
    <property type="term" value="P:regulation of pentose-phosphate shunt"/>
    <property type="evidence" value="ECO:0007669"/>
    <property type="project" value="TreeGrafter"/>
</dbReference>
<dbReference type="PANTHER" id="PTHR46517">
    <property type="entry name" value="FRUCTOSE-2,6-BISPHOSPHATASE TIGAR"/>
    <property type="match status" value="1"/>
</dbReference>
<evidence type="ECO:0000313" key="6">
    <source>
        <dbReference type="Proteomes" id="UP000184536"/>
    </source>
</evidence>
<dbReference type="CDD" id="cd07067">
    <property type="entry name" value="HP_PGM_like"/>
    <property type="match status" value="1"/>
</dbReference>
<keyword evidence="1" id="KW-0378">Hydrolase</keyword>
<dbReference type="AlphaFoldDB" id="A0A1M6G5L0"/>
<dbReference type="RefSeq" id="WP_110940422.1">
    <property type="nucleotide sequence ID" value="NZ_FQZV01000013.1"/>
</dbReference>
<name>A0A1M6G5L0_9FIRM</name>
<dbReference type="GO" id="GO:0045820">
    <property type="term" value="P:negative regulation of glycolytic process"/>
    <property type="evidence" value="ECO:0007669"/>
    <property type="project" value="TreeGrafter"/>
</dbReference>
<dbReference type="InterPro" id="IPR017578">
    <property type="entry name" value="Ribazole_CobC"/>
</dbReference>
<dbReference type="Proteomes" id="UP000184536">
    <property type="component" value="Unassembled WGS sequence"/>
</dbReference>
<feature type="binding site" evidence="4">
    <location>
        <position position="57"/>
    </location>
    <ligand>
        <name>substrate</name>
    </ligand>
</feature>
<feature type="active site" description="Proton donor/acceptor" evidence="3">
    <location>
        <position position="81"/>
    </location>
</feature>
<dbReference type="STRING" id="1121919.SAMN02745975_01181"/>
<protein>
    <recommendedName>
        <fullName evidence="2">Alpha-ribazole phosphatase</fullName>
        <ecNumber evidence="2">3.1.3.73</ecNumber>
    </recommendedName>
</protein>
<dbReference type="Pfam" id="PF00300">
    <property type="entry name" value="His_Phos_1"/>
    <property type="match status" value="1"/>
</dbReference>
<feature type="active site" description="Tele-phosphohistidine intermediate" evidence="3">
    <location>
        <position position="8"/>
    </location>
</feature>
<dbReference type="InterPro" id="IPR029033">
    <property type="entry name" value="His_PPase_superfam"/>
</dbReference>
<dbReference type="SUPFAM" id="SSF53254">
    <property type="entry name" value="Phosphoglycerate mutase-like"/>
    <property type="match status" value="1"/>
</dbReference>
<evidence type="ECO:0000256" key="3">
    <source>
        <dbReference type="PIRSR" id="PIRSR613078-1"/>
    </source>
</evidence>
<proteinExistence type="predicted"/>
<dbReference type="PIRSF" id="PIRSF000709">
    <property type="entry name" value="6PFK_2-Ptase"/>
    <property type="match status" value="1"/>
</dbReference>
<dbReference type="InterPro" id="IPR051695">
    <property type="entry name" value="Phosphoglycerate_Mutase"/>
</dbReference>
<dbReference type="PANTHER" id="PTHR46517:SF1">
    <property type="entry name" value="FRUCTOSE-2,6-BISPHOSPHATASE TIGAR"/>
    <property type="match status" value="1"/>
</dbReference>
<evidence type="ECO:0000256" key="4">
    <source>
        <dbReference type="PIRSR" id="PIRSR613078-2"/>
    </source>
</evidence>
<dbReference type="GO" id="GO:0009236">
    <property type="term" value="P:cobalamin biosynthetic process"/>
    <property type="evidence" value="ECO:0007669"/>
    <property type="project" value="UniProtKB-UniRule"/>
</dbReference>
<organism evidence="5 6">
    <name type="scientific">Geosporobacter subterraneus DSM 17957</name>
    <dbReference type="NCBI Taxonomy" id="1121919"/>
    <lineage>
        <taxon>Bacteria</taxon>
        <taxon>Bacillati</taxon>
        <taxon>Bacillota</taxon>
        <taxon>Clostridia</taxon>
        <taxon>Peptostreptococcales</taxon>
        <taxon>Thermotaleaceae</taxon>
        <taxon>Geosporobacter</taxon>
    </lineage>
</organism>
<accession>A0A1M6G5L0</accession>
<dbReference type="NCBIfam" id="TIGR03162">
    <property type="entry name" value="ribazole_cobC"/>
    <property type="match status" value="1"/>
</dbReference>
<dbReference type="GO" id="GO:0004331">
    <property type="term" value="F:fructose-2,6-bisphosphate 2-phosphatase activity"/>
    <property type="evidence" value="ECO:0007669"/>
    <property type="project" value="TreeGrafter"/>
</dbReference>
<evidence type="ECO:0000313" key="5">
    <source>
        <dbReference type="EMBL" id="SHJ05229.1"/>
    </source>
</evidence>
<dbReference type="PROSITE" id="PS00175">
    <property type="entry name" value="PG_MUTASE"/>
    <property type="match status" value="1"/>
</dbReference>
<dbReference type="Gene3D" id="3.40.50.1240">
    <property type="entry name" value="Phosphoglycerate mutase-like"/>
    <property type="match status" value="1"/>
</dbReference>
<dbReference type="OrthoDB" id="7925971at2"/>